<dbReference type="InterPro" id="IPR046341">
    <property type="entry name" value="SET_dom_sf"/>
</dbReference>
<keyword evidence="5 16" id="KW-0808">Transferase</keyword>
<dbReference type="EC" id="2.1.1.354" evidence="2"/>
<feature type="compositionally biased region" description="Low complexity" evidence="13">
    <location>
        <begin position="100"/>
        <end position="116"/>
    </location>
</feature>
<dbReference type="Gene3D" id="2.170.270.10">
    <property type="entry name" value="SET domain"/>
    <property type="match status" value="1"/>
</dbReference>
<feature type="compositionally biased region" description="Low complexity" evidence="13">
    <location>
        <begin position="195"/>
        <end position="206"/>
    </location>
</feature>
<name>A0AAN6JNL0_9BASI</name>
<evidence type="ECO:0000256" key="8">
    <source>
        <dbReference type="ARBA" id="ARBA00023242"/>
    </source>
</evidence>
<feature type="region of interest" description="Disordered" evidence="13">
    <location>
        <begin position="465"/>
        <end position="485"/>
    </location>
</feature>
<dbReference type="Pfam" id="PF00856">
    <property type="entry name" value="SET"/>
    <property type="match status" value="1"/>
</dbReference>
<keyword evidence="8" id="KW-0539">Nucleus</keyword>
<feature type="compositionally biased region" description="Basic and acidic residues" evidence="13">
    <location>
        <begin position="405"/>
        <end position="414"/>
    </location>
</feature>
<dbReference type="EMBL" id="JAPDMQ010000007">
    <property type="protein sequence ID" value="KAK0540841.1"/>
    <property type="molecule type" value="Genomic_DNA"/>
</dbReference>
<evidence type="ECO:0000313" key="16">
    <source>
        <dbReference type="EMBL" id="KAK0540841.1"/>
    </source>
</evidence>
<evidence type="ECO:0000256" key="6">
    <source>
        <dbReference type="ARBA" id="ARBA00022691"/>
    </source>
</evidence>
<feature type="compositionally biased region" description="Basic and acidic residues" evidence="13">
    <location>
        <begin position="1025"/>
        <end position="1037"/>
    </location>
</feature>
<accession>A0AAN6JNL0</accession>
<dbReference type="GO" id="GO:0032259">
    <property type="term" value="P:methylation"/>
    <property type="evidence" value="ECO:0007669"/>
    <property type="project" value="UniProtKB-KW"/>
</dbReference>
<comment type="caution">
    <text evidence="16">The sequence shown here is derived from an EMBL/GenBank/DDBJ whole genome shotgun (WGS) entry which is preliminary data.</text>
</comment>
<dbReference type="PROSITE" id="PS50868">
    <property type="entry name" value="POST_SET"/>
    <property type="match status" value="1"/>
</dbReference>
<evidence type="ECO:0000256" key="13">
    <source>
        <dbReference type="SAM" id="MobiDB-lite"/>
    </source>
</evidence>
<proteinExistence type="predicted"/>
<keyword evidence="17" id="KW-1185">Reference proteome</keyword>
<dbReference type="Proteomes" id="UP001176521">
    <property type="component" value="Unassembled WGS sequence"/>
</dbReference>
<protein>
    <recommendedName>
        <fullName evidence="3">Histone-lysine N-methyltransferase, H3 lysine-4 specific</fullName>
        <ecNumber evidence="2">2.1.1.354</ecNumber>
    </recommendedName>
    <alternativeName>
        <fullName evidence="9">SET domain-containing protein 1</fullName>
    </alternativeName>
</protein>
<evidence type="ECO:0000256" key="9">
    <source>
        <dbReference type="ARBA" id="ARBA00030093"/>
    </source>
</evidence>
<feature type="region of interest" description="Disordered" evidence="13">
    <location>
        <begin position="747"/>
        <end position="793"/>
    </location>
</feature>
<evidence type="ECO:0000256" key="11">
    <source>
        <dbReference type="ARBA" id="ARBA00047583"/>
    </source>
</evidence>
<feature type="compositionally biased region" description="Low complexity" evidence="13">
    <location>
        <begin position="1312"/>
        <end position="1325"/>
    </location>
</feature>
<feature type="region of interest" description="Disordered" evidence="13">
    <location>
        <begin position="36"/>
        <end position="56"/>
    </location>
</feature>
<keyword evidence="6" id="KW-0949">S-adenosyl-L-methionine</keyword>
<evidence type="ECO:0000256" key="7">
    <source>
        <dbReference type="ARBA" id="ARBA00022853"/>
    </source>
</evidence>
<feature type="compositionally biased region" description="Polar residues" evidence="13">
    <location>
        <begin position="1055"/>
        <end position="1073"/>
    </location>
</feature>
<dbReference type="PANTHER" id="PTHR45814:SF2">
    <property type="entry name" value="HISTONE-LYSINE N-METHYLTRANSFERASE SETD1"/>
    <property type="match status" value="1"/>
</dbReference>
<evidence type="ECO:0000256" key="12">
    <source>
        <dbReference type="ARBA" id="ARBA00049129"/>
    </source>
</evidence>
<dbReference type="PROSITE" id="PS50280">
    <property type="entry name" value="SET"/>
    <property type="match status" value="1"/>
</dbReference>
<dbReference type="InterPro" id="IPR044570">
    <property type="entry name" value="Set1-like"/>
</dbReference>
<evidence type="ECO:0000256" key="2">
    <source>
        <dbReference type="ARBA" id="ARBA00012182"/>
    </source>
</evidence>
<evidence type="ECO:0000256" key="1">
    <source>
        <dbReference type="ARBA" id="ARBA00004123"/>
    </source>
</evidence>
<dbReference type="GO" id="GO:0048188">
    <property type="term" value="C:Set1C/COMPASS complex"/>
    <property type="evidence" value="ECO:0007669"/>
    <property type="project" value="TreeGrafter"/>
</dbReference>
<gene>
    <name evidence="16" type="primary">SET1</name>
    <name evidence="16" type="ORF">OC842_000294</name>
</gene>
<feature type="compositionally biased region" description="Pro residues" evidence="13">
    <location>
        <begin position="374"/>
        <end position="389"/>
    </location>
</feature>
<keyword evidence="7" id="KW-0156">Chromatin regulator</keyword>
<keyword evidence="4 16" id="KW-0489">Methyltransferase</keyword>
<dbReference type="InterPro" id="IPR001214">
    <property type="entry name" value="SET_dom"/>
</dbReference>
<feature type="compositionally biased region" description="Pro residues" evidence="13">
    <location>
        <begin position="355"/>
        <end position="366"/>
    </location>
</feature>
<feature type="domain" description="SET" evidence="14">
    <location>
        <begin position="1472"/>
        <end position="1589"/>
    </location>
</feature>
<evidence type="ECO:0000313" key="17">
    <source>
        <dbReference type="Proteomes" id="UP001176521"/>
    </source>
</evidence>
<evidence type="ECO:0000256" key="10">
    <source>
        <dbReference type="ARBA" id="ARBA00047571"/>
    </source>
</evidence>
<feature type="compositionally biased region" description="Basic and acidic residues" evidence="13">
    <location>
        <begin position="1097"/>
        <end position="1107"/>
    </location>
</feature>
<feature type="region of interest" description="Disordered" evidence="13">
    <location>
        <begin position="76"/>
        <end position="126"/>
    </location>
</feature>
<feature type="compositionally biased region" description="Acidic residues" evidence="13">
    <location>
        <begin position="1132"/>
        <end position="1159"/>
    </location>
</feature>
<comment type="subcellular location">
    <subcellularLocation>
        <location evidence="1">Nucleus</location>
    </subcellularLocation>
</comment>
<feature type="region of interest" description="Disordered" evidence="13">
    <location>
        <begin position="139"/>
        <end position="418"/>
    </location>
</feature>
<sequence>MASSTKLPDDVRAAVNMVAEQHEADSAWMARFDRHVEQSRSKRVGPASKRSTSSSASAASLAAIISGSAGIASSSAAAAPVSTSSISSTAANGHASQHALPSGSPSSSSSSSLLPPASKPLPTGPSLLQRIDALSASASLLPGVKRSIVERAGGTTNSSTVAQGSSRDLEPKIPSSSSTLKAHPSLPKPPATPLSSHSTSPGSSSQRPRKSRSRWDDGEHSRRDTYEPSESRSQSHRSRRHGDDDEDADYYHRERSSRHHRSTRSREDEGHSGSTGSSRHVHRPRDVWEAPPRDRHERERRYSHSEHSRSESHHHSSPLVPEALPNGRSSRASLDEERDSASQSHRKQSSYGGPLPSPPHHPPPPASSSVAASAPPPPSLPPPVLPPQPRGFVHVGFVNRPPKPSHAEISKPEPEPLVPLPHELPFDPNLRNYIAWPPPSTAALAQGLSRTASADDKQHALPAVSPRFAQPPADGPEGSAPPVKDPRLKMIAENKYGTRGRKKVVKELATLRFARDVHSVDPPPPTAVFVTGFGDQHGEQILSAYFQKYGKPAERLAELDKDIGTKMPFLWMRYEHDFDAKGRVNAHLAPGIVPRDGAKLVRTILREMDGFQLPKTGSSTDTPLVLRVRADGTGEKYHAAFAAEMHRRRLQRQGEELARASDHSRHANSPLVPAHAAAAASPHAHFAALPNGSRAEHGSGIPNGRPPATHVPTYPSAAAATAAMGAGPGPRPPHGWNGSLQHPHVHAQQYHNHHQGYPQQHQPPSGPSRWNVPGPGAEEGGMRDFGGLPKGHKAALDYQNGRAEAWNPLPSKPVRVGRLGGVPPPVSHSIPPLPTEEVLRRLAFIARPYFRWPKGTIKIKFSEIKATFGGNANIELLEQDDAYFYCCLKSDSLTEFHRQTPVRRLRGGEDIRLECMPPATAASASETAKEASQMVLNQLADALVSTAQQRAEQHLNGLLRNTPHPIAAVDAMAMLANSGSISTGLSAHNNAPLPSIRRREHIPEEEHDQDDVPPPAKIRKVLSRSARDAPREYRDYRAGSFEPHAGRGAAAGKCSSPNQVPVAQATPTESTRMGDTDDDDVGDIKDDETQTTEEMIEERAGEEEKKRGAAPALGAAAGARGVKRSLKQIFSSDEEDGDEDASASENNEEEVDDDDDDDSCVSKSLMSFKPSPKGKKHSGNNPRHQVEETDDVLASMLLETVASMEPLPVHNVALHDRDEDEDSEAEAEVARRPNLKQPPKAAAKANKKVKTSNKKEKAAVANSPSAKGKTALKSKPEPIQIVAPQPEPEVAIVVTKPDEPDTPSESVPPTPVDGVAPGARGVAAPKKSDPRTKKGRRERARSPSPDPFALNIAQNEEDLYFLRLACERIRDGLGVGEEDVPEMGEDETVPAHTSGSARTEGYYKIPASQKAAHLPDRNQAIAEETTGVRTVGTARGNRAESRRVLMNIELHKKESATDTDILKFNQLSARKKQLKFAKSPIHDWGLYAMELIPAGDMVIEYVGEVIRQQVADEREKRYERQGQYSTYLFRVDDELVVDATMKGNIARLMNHCCTPNCNAKILTVNGEKRIALFAKSTIYPGQELTYDYKFQSTGDDADQIACLCGSANCRKFL</sequence>
<dbReference type="SUPFAM" id="SSF82199">
    <property type="entry name" value="SET domain"/>
    <property type="match status" value="1"/>
</dbReference>
<feature type="compositionally biased region" description="Acidic residues" evidence="13">
    <location>
        <begin position="1218"/>
        <end position="1227"/>
    </location>
</feature>
<evidence type="ECO:0000259" key="14">
    <source>
        <dbReference type="PROSITE" id="PS50280"/>
    </source>
</evidence>
<evidence type="ECO:0000256" key="3">
    <source>
        <dbReference type="ARBA" id="ARBA00015839"/>
    </source>
</evidence>
<dbReference type="SMART" id="SM00317">
    <property type="entry name" value="SET"/>
    <property type="match status" value="1"/>
</dbReference>
<dbReference type="GO" id="GO:0140999">
    <property type="term" value="F:histone H3K4 trimethyltransferase activity"/>
    <property type="evidence" value="ECO:0007669"/>
    <property type="project" value="UniProtKB-EC"/>
</dbReference>
<dbReference type="InterPro" id="IPR024657">
    <property type="entry name" value="COMPASS_Set1_N-SET"/>
</dbReference>
<feature type="region of interest" description="Disordered" evidence="13">
    <location>
        <begin position="1376"/>
        <end position="1399"/>
    </location>
</feature>
<evidence type="ECO:0000256" key="4">
    <source>
        <dbReference type="ARBA" id="ARBA00022603"/>
    </source>
</evidence>
<evidence type="ECO:0000256" key="5">
    <source>
        <dbReference type="ARBA" id="ARBA00022679"/>
    </source>
</evidence>
<feature type="compositionally biased region" description="Low complexity" evidence="13">
    <location>
        <begin position="1235"/>
        <end position="1244"/>
    </location>
</feature>
<evidence type="ECO:0000259" key="15">
    <source>
        <dbReference type="PROSITE" id="PS50868"/>
    </source>
</evidence>
<comment type="catalytic activity">
    <reaction evidence="12">
        <text>N(6),N(6)-dimethyl-L-lysyl(4)-[histone H3] + S-adenosyl-L-methionine = N(6),N(6),N(6)-trimethyl-L-lysyl(4)-[histone H3] + S-adenosyl-L-homocysteine + H(+)</text>
        <dbReference type="Rhea" id="RHEA:60272"/>
        <dbReference type="Rhea" id="RHEA-COMP:15537"/>
        <dbReference type="Rhea" id="RHEA-COMP:15540"/>
        <dbReference type="ChEBI" id="CHEBI:15378"/>
        <dbReference type="ChEBI" id="CHEBI:57856"/>
        <dbReference type="ChEBI" id="CHEBI:59789"/>
        <dbReference type="ChEBI" id="CHEBI:61961"/>
        <dbReference type="ChEBI" id="CHEBI:61976"/>
    </reaction>
</comment>
<dbReference type="PANTHER" id="PTHR45814">
    <property type="entry name" value="HISTONE-LYSINE N-METHYLTRANSFERASE SETD1"/>
    <property type="match status" value="1"/>
</dbReference>
<feature type="region of interest" description="Disordered" evidence="13">
    <location>
        <begin position="1004"/>
        <end position="1349"/>
    </location>
</feature>
<feature type="compositionally biased region" description="Low complexity" evidence="13">
    <location>
        <begin position="1109"/>
        <end position="1120"/>
    </location>
</feature>
<dbReference type="InterPro" id="IPR003616">
    <property type="entry name" value="Post-SET_dom"/>
</dbReference>
<feature type="compositionally biased region" description="Basic and acidic residues" evidence="13">
    <location>
        <begin position="213"/>
        <end position="230"/>
    </location>
</feature>
<feature type="compositionally biased region" description="Acidic residues" evidence="13">
    <location>
        <begin position="1376"/>
        <end position="1388"/>
    </location>
</feature>
<feature type="compositionally biased region" description="Low complexity" evidence="13">
    <location>
        <begin position="76"/>
        <end position="91"/>
    </location>
</feature>
<comment type="catalytic activity">
    <reaction evidence="10">
        <text>L-lysyl(4)-[histone H3] + 3 S-adenosyl-L-methionine = N(6),N(6),N(6)-trimethyl-L-lysyl(4)-[histone H3] + 3 S-adenosyl-L-homocysteine + 3 H(+)</text>
        <dbReference type="Rhea" id="RHEA:60260"/>
        <dbReference type="Rhea" id="RHEA-COMP:15537"/>
        <dbReference type="Rhea" id="RHEA-COMP:15547"/>
        <dbReference type="ChEBI" id="CHEBI:15378"/>
        <dbReference type="ChEBI" id="CHEBI:29969"/>
        <dbReference type="ChEBI" id="CHEBI:57856"/>
        <dbReference type="ChEBI" id="CHEBI:59789"/>
        <dbReference type="ChEBI" id="CHEBI:61961"/>
        <dbReference type="EC" id="2.1.1.354"/>
    </reaction>
</comment>
<feature type="compositionally biased region" description="Low complexity" evidence="13">
    <location>
        <begin position="47"/>
        <end position="56"/>
    </location>
</feature>
<dbReference type="SMART" id="SM01291">
    <property type="entry name" value="N-SET"/>
    <property type="match status" value="1"/>
</dbReference>
<comment type="catalytic activity">
    <reaction evidence="11">
        <text>N(6)-methyl-L-lysyl(4)-[histone H3] + S-adenosyl-L-methionine = N(6),N(6)-dimethyl-L-lysyl(4)-[histone H3] + S-adenosyl-L-homocysteine + H(+)</text>
        <dbReference type="Rhea" id="RHEA:60268"/>
        <dbReference type="Rhea" id="RHEA-COMP:15540"/>
        <dbReference type="Rhea" id="RHEA-COMP:15543"/>
        <dbReference type="ChEBI" id="CHEBI:15378"/>
        <dbReference type="ChEBI" id="CHEBI:57856"/>
        <dbReference type="ChEBI" id="CHEBI:59789"/>
        <dbReference type="ChEBI" id="CHEBI:61929"/>
        <dbReference type="ChEBI" id="CHEBI:61976"/>
    </reaction>
</comment>
<reference evidence="16" key="1">
    <citation type="journal article" date="2023" name="PhytoFront">
        <title>Draft Genome Resources of Seven Strains of Tilletia horrida, Causal Agent of Kernel Smut of Rice.</title>
        <authorList>
            <person name="Khanal S."/>
            <person name="Antony Babu S."/>
            <person name="Zhou X.G."/>
        </authorList>
    </citation>
    <scope>NUCLEOTIDE SEQUENCE</scope>
    <source>
        <strain evidence="16">TX3</strain>
    </source>
</reference>
<feature type="compositionally biased region" description="Polar residues" evidence="13">
    <location>
        <begin position="154"/>
        <end position="166"/>
    </location>
</feature>
<feature type="compositionally biased region" description="Basic and acidic residues" evidence="13">
    <location>
        <begin position="284"/>
        <end position="314"/>
    </location>
</feature>
<organism evidence="16 17">
    <name type="scientific">Tilletia horrida</name>
    <dbReference type="NCBI Taxonomy" id="155126"/>
    <lineage>
        <taxon>Eukaryota</taxon>
        <taxon>Fungi</taxon>
        <taxon>Dikarya</taxon>
        <taxon>Basidiomycota</taxon>
        <taxon>Ustilaginomycotina</taxon>
        <taxon>Exobasidiomycetes</taxon>
        <taxon>Tilletiales</taxon>
        <taxon>Tilletiaceae</taxon>
        <taxon>Tilletia</taxon>
    </lineage>
</organism>
<feature type="domain" description="Post-SET" evidence="15">
    <location>
        <begin position="1598"/>
        <end position="1613"/>
    </location>
</feature>